<accession>A0A974NW85</accession>
<protein>
    <submittedName>
        <fullName evidence="9">DUF421 domain-containing protein</fullName>
    </submittedName>
</protein>
<feature type="transmembrane region" description="Helical" evidence="7">
    <location>
        <begin position="74"/>
        <end position="96"/>
    </location>
</feature>
<evidence type="ECO:0000256" key="4">
    <source>
        <dbReference type="ARBA" id="ARBA00022692"/>
    </source>
</evidence>
<evidence type="ECO:0000256" key="7">
    <source>
        <dbReference type="SAM" id="Phobius"/>
    </source>
</evidence>
<dbReference type="RefSeq" id="WP_202094888.1">
    <property type="nucleotide sequence ID" value="NZ_CP061035.1"/>
</dbReference>
<comment type="similarity">
    <text evidence="2">Belongs to the UPF0702 family.</text>
</comment>
<evidence type="ECO:0000259" key="8">
    <source>
        <dbReference type="Pfam" id="PF04239"/>
    </source>
</evidence>
<keyword evidence="10" id="KW-1185">Reference proteome</keyword>
<evidence type="ECO:0000256" key="3">
    <source>
        <dbReference type="ARBA" id="ARBA00022475"/>
    </source>
</evidence>
<dbReference type="Pfam" id="PF04239">
    <property type="entry name" value="DUF421"/>
    <property type="match status" value="1"/>
</dbReference>
<evidence type="ECO:0000313" key="10">
    <source>
        <dbReference type="Proteomes" id="UP000595894"/>
    </source>
</evidence>
<keyword evidence="3" id="KW-1003">Cell membrane</keyword>
<evidence type="ECO:0000256" key="5">
    <source>
        <dbReference type="ARBA" id="ARBA00022989"/>
    </source>
</evidence>
<dbReference type="InterPro" id="IPR007353">
    <property type="entry name" value="DUF421"/>
</dbReference>
<dbReference type="GO" id="GO:0005886">
    <property type="term" value="C:plasma membrane"/>
    <property type="evidence" value="ECO:0007669"/>
    <property type="project" value="UniProtKB-SubCell"/>
</dbReference>
<evidence type="ECO:0000256" key="2">
    <source>
        <dbReference type="ARBA" id="ARBA00006448"/>
    </source>
</evidence>
<keyword evidence="4 7" id="KW-0812">Transmembrane</keyword>
<evidence type="ECO:0000256" key="6">
    <source>
        <dbReference type="ARBA" id="ARBA00023136"/>
    </source>
</evidence>
<dbReference type="EMBL" id="CP061035">
    <property type="protein sequence ID" value="QQV77963.1"/>
    <property type="molecule type" value="Genomic_DNA"/>
</dbReference>
<feature type="transmembrane region" description="Helical" evidence="7">
    <location>
        <begin position="50"/>
        <end position="68"/>
    </location>
</feature>
<organism evidence="9 10">
    <name type="scientific">Sphingomonas aliaeris</name>
    <dbReference type="NCBI Taxonomy" id="2759526"/>
    <lineage>
        <taxon>Bacteria</taxon>
        <taxon>Pseudomonadati</taxon>
        <taxon>Pseudomonadota</taxon>
        <taxon>Alphaproteobacteria</taxon>
        <taxon>Sphingomonadales</taxon>
        <taxon>Sphingomonadaceae</taxon>
        <taxon>Sphingomonas</taxon>
    </lineage>
</organism>
<proteinExistence type="inferred from homology"/>
<feature type="transmembrane region" description="Helical" evidence="7">
    <location>
        <begin position="20"/>
        <end position="38"/>
    </location>
</feature>
<dbReference type="InterPro" id="IPR023090">
    <property type="entry name" value="UPF0702_alpha/beta_dom_sf"/>
</dbReference>
<dbReference type="KEGG" id="sari:H5J25_04230"/>
<sequence length="166" mass="17868">MSDLVRSLLGLGSEAEDLGVLQMVVRAAVVYAVALIIIRCGKKRALGEATPFDVVTVIVIGSIASRAVTGNAPFGPALAACATFVALHWLLAATAIRWNVIERWIKGSNRLLVQDGRILDGAVRASALSLSDIEEAMRARGIRCLDEIREARLKRSGQISFIKTEQ</sequence>
<dbReference type="AlphaFoldDB" id="A0A974NW85"/>
<name>A0A974NW85_9SPHN</name>
<dbReference type="PANTHER" id="PTHR34582:SF6">
    <property type="entry name" value="UPF0702 TRANSMEMBRANE PROTEIN YCAP"/>
    <property type="match status" value="1"/>
</dbReference>
<dbReference type="Proteomes" id="UP000595894">
    <property type="component" value="Chromosome"/>
</dbReference>
<evidence type="ECO:0000313" key="9">
    <source>
        <dbReference type="EMBL" id="QQV77963.1"/>
    </source>
</evidence>
<evidence type="ECO:0000256" key="1">
    <source>
        <dbReference type="ARBA" id="ARBA00004651"/>
    </source>
</evidence>
<reference evidence="10" key="1">
    <citation type="submission" date="2020-09" db="EMBL/GenBank/DDBJ databases">
        <title>Sphingomonas sp., a new species isolated from pork steak.</title>
        <authorList>
            <person name="Heidler von Heilborn D."/>
        </authorList>
    </citation>
    <scope>NUCLEOTIDE SEQUENCE [LARGE SCALE GENOMIC DNA]</scope>
</reference>
<dbReference type="Gene3D" id="3.30.240.20">
    <property type="entry name" value="bsu07140 like domains"/>
    <property type="match status" value="1"/>
</dbReference>
<feature type="domain" description="YetF C-terminal" evidence="8">
    <location>
        <begin position="97"/>
        <end position="165"/>
    </location>
</feature>
<keyword evidence="5 7" id="KW-1133">Transmembrane helix</keyword>
<comment type="subcellular location">
    <subcellularLocation>
        <location evidence="1">Cell membrane</location>
        <topology evidence="1">Multi-pass membrane protein</topology>
    </subcellularLocation>
</comment>
<dbReference type="PANTHER" id="PTHR34582">
    <property type="entry name" value="UPF0702 TRANSMEMBRANE PROTEIN YCAP"/>
    <property type="match status" value="1"/>
</dbReference>
<gene>
    <name evidence="9" type="ORF">H5J25_04230</name>
</gene>
<keyword evidence="6 7" id="KW-0472">Membrane</keyword>